<organism evidence="1 2">
    <name type="scientific">Gracilimonas mengyeensis</name>
    <dbReference type="NCBI Taxonomy" id="1302730"/>
    <lineage>
        <taxon>Bacteria</taxon>
        <taxon>Pseudomonadati</taxon>
        <taxon>Balneolota</taxon>
        <taxon>Balneolia</taxon>
        <taxon>Balneolales</taxon>
        <taxon>Balneolaceae</taxon>
        <taxon>Gracilimonas</taxon>
    </lineage>
</organism>
<dbReference type="AlphaFoldDB" id="A0A521AG87"/>
<dbReference type="EMBL" id="FXTP01000001">
    <property type="protein sequence ID" value="SMO33821.1"/>
    <property type="molecule type" value="Genomic_DNA"/>
</dbReference>
<dbReference type="OrthoDB" id="1525212at2"/>
<sequence length="85" mass="9872">MSKKKSLGHNPLSQRGVRYATFDFIKPLETEEDDHPRKKRKINKTTASYYLEEPVVNKVRRLAKKKGTSYSALVNEMLKYSLAEI</sequence>
<dbReference type="RefSeq" id="WP_142452639.1">
    <property type="nucleotide sequence ID" value="NZ_FXTP01000001.1"/>
</dbReference>
<reference evidence="1 2" key="1">
    <citation type="submission" date="2017-05" db="EMBL/GenBank/DDBJ databases">
        <authorList>
            <person name="Varghese N."/>
            <person name="Submissions S."/>
        </authorList>
    </citation>
    <scope>NUCLEOTIDE SEQUENCE [LARGE SCALE GENOMIC DNA]</scope>
    <source>
        <strain evidence="1 2">DSM 21985</strain>
    </source>
</reference>
<proteinExistence type="predicted"/>
<evidence type="ECO:0000313" key="2">
    <source>
        <dbReference type="Proteomes" id="UP000317557"/>
    </source>
</evidence>
<name>A0A521AG87_9BACT</name>
<dbReference type="Proteomes" id="UP000317557">
    <property type="component" value="Unassembled WGS sequence"/>
</dbReference>
<gene>
    <name evidence="1" type="ORF">SAMN06265219_101108</name>
</gene>
<evidence type="ECO:0000313" key="1">
    <source>
        <dbReference type="EMBL" id="SMO33821.1"/>
    </source>
</evidence>
<keyword evidence="2" id="KW-1185">Reference proteome</keyword>
<protein>
    <submittedName>
        <fullName evidence="1">Uncharacterized protein</fullName>
    </submittedName>
</protein>
<accession>A0A521AG87</accession>